<evidence type="ECO:0000313" key="2">
    <source>
        <dbReference type="Proteomes" id="UP000770661"/>
    </source>
</evidence>
<proteinExistence type="predicted"/>
<reference evidence="1" key="1">
    <citation type="submission" date="2020-07" db="EMBL/GenBank/DDBJ databases">
        <title>The High-quality genome of the commercially important snow crab, Chionoecetes opilio.</title>
        <authorList>
            <person name="Jeong J.-H."/>
            <person name="Ryu S."/>
        </authorList>
    </citation>
    <scope>NUCLEOTIDE SEQUENCE</scope>
    <source>
        <strain evidence="1">MADBK_172401_WGS</strain>
        <tissue evidence="1">Digestive gland</tissue>
    </source>
</reference>
<evidence type="ECO:0000313" key="1">
    <source>
        <dbReference type="EMBL" id="KAG0711985.1"/>
    </source>
</evidence>
<name>A0A8J4XQT4_CHIOP</name>
<keyword evidence="2" id="KW-1185">Reference proteome</keyword>
<dbReference type="EMBL" id="JACEEZ010022814">
    <property type="protein sequence ID" value="KAG0711985.1"/>
    <property type="molecule type" value="Genomic_DNA"/>
</dbReference>
<protein>
    <submittedName>
        <fullName evidence="1">Uncharacterized protein</fullName>
    </submittedName>
</protein>
<comment type="caution">
    <text evidence="1">The sequence shown here is derived from an EMBL/GenBank/DDBJ whole genome shotgun (WGS) entry which is preliminary data.</text>
</comment>
<accession>A0A8J4XQT4</accession>
<sequence>MVWLDLHHRGTGRRDGEVLHSPPWMVFLPHQSPPSGKGQCVVLQLAGSVIGGEELYGGFLRFSTVSLCEESTKDHRSRSRLKDSNVRTRGRAEAGFEDILGDHLVEHDGGRPTKASLSRVVAQSECKPLAPMPVFEAVVSKQKAMILFPTPASSTSFKTTAATFRQSNRACRETPRKGTRRHLPCEEDGDASLRIAREDGRVFPSQCRTNLSGISWFRSSTIFSAACSLPAIRARWTVLF</sequence>
<dbReference type="AlphaFoldDB" id="A0A8J4XQT4"/>
<dbReference type="Proteomes" id="UP000770661">
    <property type="component" value="Unassembled WGS sequence"/>
</dbReference>
<organism evidence="1 2">
    <name type="scientific">Chionoecetes opilio</name>
    <name type="common">Atlantic snow crab</name>
    <name type="synonym">Cancer opilio</name>
    <dbReference type="NCBI Taxonomy" id="41210"/>
    <lineage>
        <taxon>Eukaryota</taxon>
        <taxon>Metazoa</taxon>
        <taxon>Ecdysozoa</taxon>
        <taxon>Arthropoda</taxon>
        <taxon>Crustacea</taxon>
        <taxon>Multicrustacea</taxon>
        <taxon>Malacostraca</taxon>
        <taxon>Eumalacostraca</taxon>
        <taxon>Eucarida</taxon>
        <taxon>Decapoda</taxon>
        <taxon>Pleocyemata</taxon>
        <taxon>Brachyura</taxon>
        <taxon>Eubrachyura</taxon>
        <taxon>Majoidea</taxon>
        <taxon>Majidae</taxon>
        <taxon>Chionoecetes</taxon>
    </lineage>
</organism>
<gene>
    <name evidence="1" type="ORF">GWK47_019419</name>
</gene>